<reference evidence="7" key="1">
    <citation type="journal article" date="2012" name="PLoS Negl. Trop. Dis.">
        <title>A systematically improved high quality genome and transcriptome of the human blood fluke Schistosoma mansoni.</title>
        <authorList>
            <person name="Protasio A.V."/>
            <person name="Tsai I.J."/>
            <person name="Babbage A."/>
            <person name="Nichol S."/>
            <person name="Hunt M."/>
            <person name="Aslett M.A."/>
            <person name="De Silva N."/>
            <person name="Velarde G.S."/>
            <person name="Anderson T.J."/>
            <person name="Clark R.C."/>
            <person name="Davidson C."/>
            <person name="Dillon G.P."/>
            <person name="Holroyd N.E."/>
            <person name="LoVerde P.T."/>
            <person name="Lloyd C."/>
            <person name="McQuillan J."/>
            <person name="Oliveira G."/>
            <person name="Otto T.D."/>
            <person name="Parker-Manuel S.J."/>
            <person name="Quail M.A."/>
            <person name="Wilson R.A."/>
            <person name="Zerlotini A."/>
            <person name="Dunne D.W."/>
            <person name="Berriman M."/>
        </authorList>
    </citation>
    <scope>NUCLEOTIDE SEQUENCE [LARGE SCALE GENOMIC DNA]</scope>
    <source>
        <strain evidence="7">Puerto Rican</strain>
    </source>
</reference>
<feature type="region of interest" description="Disordered" evidence="3">
    <location>
        <begin position="2787"/>
        <end position="2813"/>
    </location>
</feature>
<dbReference type="FunFam" id="2.60.40.10:FF:000028">
    <property type="entry name" value="Neuronal cell adhesion molecule"/>
    <property type="match status" value="1"/>
</dbReference>
<feature type="compositionally biased region" description="Low complexity" evidence="3">
    <location>
        <begin position="516"/>
        <end position="548"/>
    </location>
</feature>
<dbReference type="WBParaSite" id="Smp_164270.1">
    <property type="protein sequence ID" value="Smp_164270.1"/>
    <property type="gene ID" value="Smp_164270"/>
</dbReference>
<dbReference type="STRING" id="6183.A0A3Q0KRW2"/>
<dbReference type="InterPro" id="IPR013098">
    <property type="entry name" value="Ig_I-set"/>
</dbReference>
<dbReference type="SUPFAM" id="SSF49265">
    <property type="entry name" value="Fibronectin type III"/>
    <property type="match status" value="3"/>
</dbReference>
<dbReference type="Pfam" id="PF13927">
    <property type="entry name" value="Ig_3"/>
    <property type="match status" value="1"/>
</dbReference>
<dbReference type="SMART" id="SM00409">
    <property type="entry name" value="IG"/>
    <property type="match status" value="7"/>
</dbReference>
<evidence type="ECO:0000313" key="8">
    <source>
        <dbReference type="WBParaSite" id="Smp_164270.1"/>
    </source>
</evidence>
<proteinExistence type="predicted"/>
<feature type="compositionally biased region" description="Polar residues" evidence="3">
    <location>
        <begin position="764"/>
        <end position="778"/>
    </location>
</feature>
<accession>A0A3Q0KRW2</accession>
<keyword evidence="7" id="KW-1185">Reference proteome</keyword>
<feature type="region of interest" description="Disordered" evidence="3">
    <location>
        <begin position="2299"/>
        <end position="2368"/>
    </location>
</feature>
<feature type="domain" description="Fibronectin type-III" evidence="6">
    <location>
        <begin position="1453"/>
        <end position="1563"/>
    </location>
</feature>
<dbReference type="Pfam" id="PF07679">
    <property type="entry name" value="I-set"/>
    <property type="match status" value="1"/>
</dbReference>
<dbReference type="GO" id="GO:0098632">
    <property type="term" value="F:cell-cell adhesion mediator activity"/>
    <property type="evidence" value="ECO:0007669"/>
    <property type="project" value="TreeGrafter"/>
</dbReference>
<feature type="domain" description="Ig-like" evidence="5">
    <location>
        <begin position="1268"/>
        <end position="1443"/>
    </location>
</feature>
<protein>
    <submittedName>
        <fullName evidence="8">Putative cell adhesion molecule</fullName>
    </submittedName>
</protein>
<reference evidence="8" key="2">
    <citation type="submission" date="2018-12" db="UniProtKB">
        <authorList>
            <consortium name="WormBaseParasite"/>
        </authorList>
    </citation>
    <scope>IDENTIFICATION</scope>
    <source>
        <strain evidence="8">Puerto Rican</strain>
    </source>
</reference>
<dbReference type="InterPro" id="IPR003961">
    <property type="entry name" value="FN3_dom"/>
</dbReference>
<evidence type="ECO:0000256" key="4">
    <source>
        <dbReference type="SAM" id="Phobius"/>
    </source>
</evidence>
<dbReference type="GO" id="GO:0005886">
    <property type="term" value="C:plasma membrane"/>
    <property type="evidence" value="ECO:0007669"/>
    <property type="project" value="TreeGrafter"/>
</dbReference>
<dbReference type="PANTHER" id="PTHR44170">
    <property type="entry name" value="PROTEIN SIDEKICK"/>
    <property type="match status" value="1"/>
</dbReference>
<dbReference type="InterPro" id="IPR007110">
    <property type="entry name" value="Ig-like_dom"/>
</dbReference>
<dbReference type="InParanoid" id="A0A3Q0KRW2"/>
<feature type="compositionally biased region" description="Low complexity" evidence="3">
    <location>
        <begin position="256"/>
        <end position="291"/>
    </location>
</feature>
<dbReference type="GO" id="GO:0007411">
    <property type="term" value="P:axon guidance"/>
    <property type="evidence" value="ECO:0007669"/>
    <property type="project" value="TreeGrafter"/>
</dbReference>
<evidence type="ECO:0000256" key="1">
    <source>
        <dbReference type="ARBA" id="ARBA00022737"/>
    </source>
</evidence>
<feature type="compositionally biased region" description="Gly residues" evidence="3">
    <location>
        <begin position="2306"/>
        <end position="2316"/>
    </location>
</feature>
<dbReference type="InterPro" id="IPR036179">
    <property type="entry name" value="Ig-like_dom_sf"/>
</dbReference>
<feature type="compositionally biased region" description="Polar residues" evidence="3">
    <location>
        <begin position="2795"/>
        <end position="2807"/>
    </location>
</feature>
<dbReference type="CDD" id="cd00063">
    <property type="entry name" value="FN3"/>
    <property type="match status" value="4"/>
</dbReference>
<dbReference type="GO" id="GO:0007420">
    <property type="term" value="P:brain development"/>
    <property type="evidence" value="ECO:0007669"/>
    <property type="project" value="TreeGrafter"/>
</dbReference>
<name>A0A3Q0KRW2_SCHMA</name>
<dbReference type="Pfam" id="PF00041">
    <property type="entry name" value="fn3"/>
    <property type="match status" value="2"/>
</dbReference>
<dbReference type="FunCoup" id="A0A3Q0KRW2">
    <property type="interactions" value="273"/>
</dbReference>
<feature type="compositionally biased region" description="Polar residues" evidence="3">
    <location>
        <begin position="2348"/>
        <end position="2361"/>
    </location>
</feature>
<feature type="domain" description="Fibronectin type-III" evidence="6">
    <location>
        <begin position="2002"/>
        <end position="2098"/>
    </location>
</feature>
<feature type="region of interest" description="Disordered" evidence="3">
    <location>
        <begin position="2387"/>
        <end position="2422"/>
    </location>
</feature>
<dbReference type="Proteomes" id="UP000008854">
    <property type="component" value="Unassembled WGS sequence"/>
</dbReference>
<feature type="region of interest" description="Disordered" evidence="3">
    <location>
        <begin position="239"/>
        <end position="291"/>
    </location>
</feature>
<dbReference type="InterPro" id="IPR013783">
    <property type="entry name" value="Ig-like_fold"/>
</dbReference>
<feature type="region of interest" description="Disordered" evidence="3">
    <location>
        <begin position="734"/>
        <end position="778"/>
    </location>
</feature>
<keyword evidence="4" id="KW-0472">Membrane</keyword>
<feature type="domain" description="Ig-like" evidence="5">
    <location>
        <begin position="1160"/>
        <end position="1262"/>
    </location>
</feature>
<feature type="domain" description="Ig-like" evidence="5">
    <location>
        <begin position="929"/>
        <end position="1020"/>
    </location>
</feature>
<dbReference type="InterPro" id="IPR003599">
    <property type="entry name" value="Ig_sub"/>
</dbReference>
<evidence type="ECO:0000259" key="5">
    <source>
        <dbReference type="PROSITE" id="PS50835"/>
    </source>
</evidence>
<feature type="region of interest" description="Disordered" evidence="3">
    <location>
        <begin position="3175"/>
        <end position="3195"/>
    </location>
</feature>
<feature type="domain" description="Fibronectin type-III" evidence="6">
    <location>
        <begin position="1687"/>
        <end position="1786"/>
    </location>
</feature>
<feature type="compositionally biased region" description="Polar residues" evidence="3">
    <location>
        <begin position="3180"/>
        <end position="3191"/>
    </location>
</feature>
<evidence type="ECO:0000259" key="6">
    <source>
        <dbReference type="PROSITE" id="PS50853"/>
    </source>
</evidence>
<keyword evidence="4" id="KW-0812">Transmembrane</keyword>
<feature type="domain" description="Ig-like" evidence="5">
    <location>
        <begin position="607"/>
        <end position="713"/>
    </location>
</feature>
<evidence type="ECO:0000256" key="3">
    <source>
        <dbReference type="SAM" id="MobiDB-lite"/>
    </source>
</evidence>
<dbReference type="PANTHER" id="PTHR44170:SF56">
    <property type="entry name" value="FIBRONECTIN TYPE-III DOMAIN-CONTAINING PROTEIN"/>
    <property type="match status" value="1"/>
</dbReference>
<feature type="compositionally biased region" description="Polar residues" evidence="3">
    <location>
        <begin position="2391"/>
        <end position="2406"/>
    </location>
</feature>
<dbReference type="ExpressionAtlas" id="A0A3Q0KRW2">
    <property type="expression patterns" value="baseline"/>
</dbReference>
<organism evidence="7 8">
    <name type="scientific">Schistosoma mansoni</name>
    <name type="common">Blood fluke</name>
    <dbReference type="NCBI Taxonomy" id="6183"/>
    <lineage>
        <taxon>Eukaryota</taxon>
        <taxon>Metazoa</taxon>
        <taxon>Spiralia</taxon>
        <taxon>Lophotrochozoa</taxon>
        <taxon>Platyhelminthes</taxon>
        <taxon>Trematoda</taxon>
        <taxon>Digenea</taxon>
        <taxon>Strigeidida</taxon>
        <taxon>Schistosomatoidea</taxon>
        <taxon>Schistosomatidae</taxon>
        <taxon>Schistosoma</taxon>
    </lineage>
</organism>
<feature type="domain" description="Ig-like" evidence="5">
    <location>
        <begin position="1027"/>
        <end position="1157"/>
    </location>
</feature>
<evidence type="ECO:0000313" key="7">
    <source>
        <dbReference type="Proteomes" id="UP000008854"/>
    </source>
</evidence>
<dbReference type="SUPFAM" id="SSF48726">
    <property type="entry name" value="Immunoglobulin"/>
    <property type="match status" value="5"/>
</dbReference>
<dbReference type="PROSITE" id="PS50853">
    <property type="entry name" value="FN3"/>
    <property type="match status" value="4"/>
</dbReference>
<dbReference type="SMART" id="SM00060">
    <property type="entry name" value="FN3"/>
    <property type="match status" value="6"/>
</dbReference>
<feature type="region of interest" description="Disordered" evidence="3">
    <location>
        <begin position="190"/>
        <end position="209"/>
    </location>
</feature>
<evidence type="ECO:0000256" key="2">
    <source>
        <dbReference type="ARBA" id="ARBA00023157"/>
    </source>
</evidence>
<dbReference type="InterPro" id="IPR003598">
    <property type="entry name" value="Ig_sub2"/>
</dbReference>
<feature type="compositionally biased region" description="Polar residues" evidence="3">
    <location>
        <begin position="2322"/>
        <end position="2336"/>
    </location>
</feature>
<feature type="compositionally biased region" description="Low complexity" evidence="3">
    <location>
        <begin position="734"/>
        <end position="763"/>
    </location>
</feature>
<feature type="domain" description="Fibronectin type-III" evidence="6">
    <location>
        <begin position="1565"/>
        <end position="1686"/>
    </location>
</feature>
<feature type="region of interest" description="Disordered" evidence="3">
    <location>
        <begin position="109"/>
        <end position="133"/>
    </location>
</feature>
<dbReference type="SMART" id="SM00408">
    <property type="entry name" value="IGc2"/>
    <property type="match status" value="6"/>
</dbReference>
<keyword evidence="1" id="KW-0677">Repeat</keyword>
<feature type="transmembrane region" description="Helical" evidence="4">
    <location>
        <begin position="28"/>
        <end position="48"/>
    </location>
</feature>
<feature type="compositionally biased region" description="Basic and acidic residues" evidence="3">
    <location>
        <begin position="239"/>
        <end position="248"/>
    </location>
</feature>
<dbReference type="GO" id="GO:0030424">
    <property type="term" value="C:axon"/>
    <property type="evidence" value="ECO:0007669"/>
    <property type="project" value="TreeGrafter"/>
</dbReference>
<dbReference type="PROSITE" id="PS50835">
    <property type="entry name" value="IG_LIKE"/>
    <property type="match status" value="5"/>
</dbReference>
<sequence>MFLLNFTFTKSFLWEWNSKSYNVFHSKIYYYLFILTFGLILLTSVSLLTNSSPILTNDWISSNFISCLNESVKVNTVNQSSLCPKYISQINNYTSGVSSSYHQHIYSKSPHLTSSSSSSPLLRNKRLSDSHSPPHIIPDLPNLLRFFDRTGLQVLCRAAGNPTPQIRWFSLPTNGRPTTASVDRLFTSGGSSSSSGIIGSTVTPSTSSSSGYAVNYQTIEFQNDENYISELGYSSRVRETPQADHHQEFSSSFTENLLPSSSPSQQQLNTNPVTSNSGSTSATGTITNTNNVMNDIKPNSNNQIIVGNGWLNFTATRSSTMRMVFFCQAENYLGQARSRKMVIHQVPMPDENLKIIYNTFPIKPRQKAVISCQPEQGIFNRFLKVKYWEVYLNKTLISTVDHSYGRFSMINVTKHPELHIRSITEAELTSMEVRCVLQSIVDESVTVERPERGRLQRLQFRFSYAELRSVGSEINILRGSTIELPWAVEGEGRTQVDWYYLNEASRVRQAIALDSSTTTTTTSSGSSSNSNSGSSITTTTSNSSGSGSIRRHTSELPWGTKYELVDGAYGNLRLINLSVTDSGHYIAESVHLGRSLRIKYTIRVRGPLGVKITPNRRTVDWGSRVELTCEVTGHPRQLIYWLHNSRLVPRRHHVRHIPTSFTSSTGINYNNNSPLNSISERLIIEAFNLDDIGVYQCIVENGHPTDRFSLSMNGRQSSDDSIFSYYANTMPLSTMMNSQNNTHTTTTTNNNNNNNSSNNSSTSIKPNTDPLTDNDITSQTTSFSSLESVGDLIDNAQATALLMMGKMRPSLTWQNPAVELGSLASQVLLSLHMGTTDALLECRFAANPPPQIIWYRDDQPVIFDDSNVLSGQVMLDEGTACTTITRLTINIRKLQNLDDMWTFGGEYRAVAENSYGQADCRTYVLMDTPLRLRPMDIGKPAIAGRAYTLKCYFIGSGIPTLQWHRIKNGHDVRRIPVDHRHQLLENGRVLRITEVNQEEDEADYRCTANLGDMTANTTVSLKVSHAPRLFELPQTRQVKDGRDMLSYSCALQNRADKPWYAWWEFQREGTNAIVPLPPFKKNAYDGFSVSYVVSENEAVPWRLPDSLRERVPSFVHTEPNSAVHVSVNELRKDQHHGNLTCVVVNEVGTDRQSIRVTFIPELEFAIRPPNNQDVTLGQTISIDCAAKPSDLQPVVEWKYLQKTTGSYVSVSQLSEVTNGRIGQLSNGTLLLSNVDESDPREFLCFLKPGRLSTAAQRSSAVNLEVHVPARIDPLDAVEKVRGSRFNLTCSVYGDPDDLKASWYYRLSSKSRWQIIDKPCVVPLAYVDGVTRSSSGSTQRVGDGVTLEPFKTDDNIFSDLRDLSFDPSDKSSSSPSTEFNRDWSPSLADCQSYATEGLESGILFRQVNKQLQFLNLKEVHMGEYLCKASNKYNRNSRGQPIEVEAFVRLTVISVPDSVQFVYNSSRTTATSVSFSWLPPLRDGNKPIRQYRIRYSHSEPSANGPMSSIQQPNVTEIDVSENQHHIELNNLRPYTKYHITVAAINDVGPSAENALALTTQEAKPDGPVRRLIANGTASDTIIVSWDNPALEHLNGNVDRYWICRQRIKDSLSIEELTELPWPEDPNDEHSTSMRGRYSRVHCNLIIRQMDHEINGLPKFTAYAFRVIAMNSKGLSPPAYTQTRTLEDLPQAPPADVTCASQQHSITVSWNPPNPDTINGILTEYHVSYFAANEYGDETSSVNQAVKGQTTVTLAGLLAYTNYTIQVAVSNRKGRGPSSPRIICLTKEAPPGAPEFVKVKPINSSCIVVSWSHPRKPQGQMKSYCLEAIPLLDTSQDGFVSLFAYPPISPSSSSSYNSNDNNNDRAKGPCIRPDFTSSYNYYFYCGLIEERPYNISVRGINQFDGHKTWAGPVRPTANPPIGIISIGGKIIAQNKMSIWMDCLIIGGYQPHWIYPHDDLEDLHIMDNGTLVVESARVAHSGHYKCSTVSDSISYELLVQEILEEPPRKPIWHKFTPSLRGIQAEWLSPGSKRLDAPILWFYLNWTNLHTGQMETIRLSADQRTYYLSNLTCATTVKFQLKAENKVGNSSLTDVTSWTTLGSSPLTANAAQLIPNHLRQQYSVTFNLSNFLPGNGCPPSTYRLLIAPSEDGHFGLKQTIINQTLTRLDLITVDILNRERCCYNVTNLNSGAHYHYKVVATNAAGSASVQGQFWTRTVSGREPVLKQIHLLGKANFFLQPTVIVPTTALFAIIIVVIIALIFFCRHRRLEEDLCPNKSITVTHNDLRSNQKNNLQHQQTTNIGHSYHSYHVGGGGGGGGGGDPRRVPTSTTNICKGRSSSNHGHDNLPPIPSSGHQQYDTKATTNVPVGRHKTGLKSWLNGTRIRLYDRGHPVKSPEQSVHIGSSQVNNHITGDEDERLSTNSVDSEGNINPYATYAATGFGDRTDTVGTSANLTGPAVPGSGGVKSSVVSGSVIDNNMIGPRGVRSTRDLNMNHNVNISKPSWNTVFRRGLSIPSNAESMITTMSGHHYHYPNLDSSIGNSTLGRPHLIRVGSSGRLRLAQHMIDPRLVPPSTAALIDPMMLGPYDNGTLEGNDSENTVDEFVARGSVLGPLRNGMIRRINSFESLHQLPRGRSQTYHQGFAACIPGGRTLPSMGINVSGSIVGPNASVSFYESGGTSGIQPSDPSVAYRGSVLSSTTVSSNHEELMQAYEYGRKHQLKSCLTLPSNTVIPPHLVPSGNLGTHLIPTHIGIGLDHSHHHRHRQHHHPSTGAAVPHSTLSGVTVGGIGEGEISGESASSDATDSGIRQFTQQPPQPDEARHATCEIPFVYDVNQLNSRRVVPVVGGTSIHRGNETSLFGLSRTKSNSNRLQQQSRFVRCNSDCPSDMTDTYATVDYNGITSGTIIPPPYNLSSTQQNSIRINQLTTTGVGGIQKNLYEQKMDSNVIPRSYQPLPAPPLSTIAYCDTDDPSTAYGPITTTTYDDESDQCQPTSYYYHHHHHHPSSSGMNIMPSFNNNSSNKKLISGFNNPLPSHQIVGSDSNQMRRRVLPINLSTNTRDLRKQSTSNNRINNNRHLDKLHTRQLSEITGEESVGLLSVAGMSNLSNPNPIDICNSTVHGQVYTTTNATTTSTATVNTGARWNKISTNIINSSNGINYHDGDIDCSGGGGGGVGGSGGGSGVGTVGYQGNSSSTITTHHPTEPIEENVYTSEFVLV</sequence>
<dbReference type="InterPro" id="IPR036116">
    <property type="entry name" value="FN3_sf"/>
</dbReference>
<keyword evidence="4" id="KW-1133">Transmembrane helix</keyword>
<feature type="compositionally biased region" description="Low complexity" evidence="3">
    <location>
        <begin position="109"/>
        <end position="122"/>
    </location>
</feature>
<dbReference type="Gene3D" id="2.60.40.10">
    <property type="entry name" value="Immunoglobulins"/>
    <property type="match status" value="10"/>
</dbReference>
<feature type="region of interest" description="Disordered" evidence="3">
    <location>
        <begin position="516"/>
        <end position="552"/>
    </location>
</feature>
<keyword evidence="2" id="KW-1015">Disulfide bond</keyword>